<dbReference type="Gene3D" id="2.130.10.10">
    <property type="entry name" value="YVTN repeat-like/Quinoprotein amine dehydrogenase"/>
    <property type="match status" value="2"/>
</dbReference>
<dbReference type="Pfam" id="PF07833">
    <property type="entry name" value="Cu_amine_oxidN1"/>
    <property type="match status" value="1"/>
</dbReference>
<gene>
    <name evidence="4" type="ORF">DXX99_07950</name>
</gene>
<evidence type="ECO:0000313" key="4">
    <source>
        <dbReference type="EMBL" id="RDV82336.1"/>
    </source>
</evidence>
<sequence>MFLRGKPVLVAVLLVLFSLVAGSGAAPAGAGEGPAFREVLKGRVTGLWVSPGFARDGTVFAAVEPWPGAGASLYRSTDGGVTWTEVKWLIDNTYREPGEVASVHDLVFLPGGALLLSGTLSSGREFLCRSADGGTRWETVGEWEASGTGPGALLDLEATGGSLLGTFKLPRQDLTVLRVSHDGGKTWGDVRSGAAGYDGGLVAFGPDTWAAVLDGGKVAVTLDGGKTWRDAGIQLSGAPVGEPRVPGQPVQIAWGRIAGCTGPDGAKTAVACGPGATAQVFVSRDLLRWERVDQTRFASRALCVAVAPGGLIFAGTPDGCVLASEDYGATWKPLTGSLSGEVLDIGYAPTGGSVVVPAAAESGLYRLEYQGQPAGGAAEQQPASEEKGQPSGGTPAPPVARFVIGQASCWAGGKELNMDVAPFIEDGRTYVPVRYLGYALGVPKEGIKWDQALRKATLTKDGATVELVVGEPTVWVNGQARQVDVAPLLKGGRVFLPARFVAEAFGYRVDWDPEKQEVSVSVKT</sequence>
<dbReference type="CDD" id="cd15482">
    <property type="entry name" value="Sialidase_non-viral"/>
    <property type="match status" value="1"/>
</dbReference>
<dbReference type="InterPro" id="IPR036582">
    <property type="entry name" value="Mao_N_sf"/>
</dbReference>
<evidence type="ECO:0000259" key="3">
    <source>
        <dbReference type="Pfam" id="PF07833"/>
    </source>
</evidence>
<dbReference type="EMBL" id="QSLN01000011">
    <property type="protein sequence ID" value="RDV82336.1"/>
    <property type="molecule type" value="Genomic_DNA"/>
</dbReference>
<evidence type="ECO:0000256" key="1">
    <source>
        <dbReference type="SAM" id="MobiDB-lite"/>
    </source>
</evidence>
<dbReference type="InterPro" id="IPR015943">
    <property type="entry name" value="WD40/YVTN_repeat-like_dom_sf"/>
</dbReference>
<dbReference type="OrthoDB" id="1740654at2"/>
<dbReference type="InterPro" id="IPR012854">
    <property type="entry name" value="Cu_amine_oxidase-like_N"/>
</dbReference>
<dbReference type="SUPFAM" id="SSF55383">
    <property type="entry name" value="Copper amine oxidase, domain N"/>
    <property type="match status" value="2"/>
</dbReference>
<proteinExistence type="predicted"/>
<evidence type="ECO:0000313" key="5">
    <source>
        <dbReference type="Proteomes" id="UP000256329"/>
    </source>
</evidence>
<reference evidence="4 5" key="1">
    <citation type="submission" date="2018-08" db="EMBL/GenBank/DDBJ databases">
        <title>Form III RuBisCO-mediated autotrophy in Thermodesulfobium bacteria.</title>
        <authorList>
            <person name="Toshchakov S.V."/>
            <person name="Kublanov I.V."/>
            <person name="Frolov E."/>
            <person name="Bonch-Osmolovskaya E.A."/>
            <person name="Tourova T.P."/>
            <person name="Chernych N.A."/>
            <person name="Lebedinsky A.V."/>
        </authorList>
    </citation>
    <scope>NUCLEOTIDE SEQUENCE [LARGE SCALE GENOMIC DNA]</scope>
    <source>
        <strain evidence="4 5">SR</strain>
    </source>
</reference>
<feature type="region of interest" description="Disordered" evidence="1">
    <location>
        <begin position="375"/>
        <end position="397"/>
    </location>
</feature>
<feature type="domain" description="Copper amine oxidase-like N-terminal" evidence="3">
    <location>
        <begin position="412"/>
        <end position="520"/>
    </location>
</feature>
<dbReference type="SUPFAM" id="SSF110296">
    <property type="entry name" value="Oligoxyloglucan reducing end-specific cellobiohydrolase"/>
    <property type="match status" value="1"/>
</dbReference>
<name>A0A3D8P4A8_9THEO</name>
<dbReference type="Proteomes" id="UP000256329">
    <property type="component" value="Unassembled WGS sequence"/>
</dbReference>
<dbReference type="AlphaFoldDB" id="A0A3D8P4A8"/>
<dbReference type="RefSeq" id="WP_115792961.1">
    <property type="nucleotide sequence ID" value="NZ_QSLN01000011.1"/>
</dbReference>
<protein>
    <recommendedName>
        <fullName evidence="3">Copper amine oxidase-like N-terminal domain-containing protein</fullName>
    </recommendedName>
</protein>
<keyword evidence="5" id="KW-1185">Reference proteome</keyword>
<evidence type="ECO:0000256" key="2">
    <source>
        <dbReference type="SAM" id="SignalP"/>
    </source>
</evidence>
<dbReference type="Gene3D" id="3.30.457.10">
    <property type="entry name" value="Copper amine oxidase-like, N-terminal domain"/>
    <property type="match status" value="2"/>
</dbReference>
<keyword evidence="2" id="KW-0732">Signal</keyword>
<feature type="signal peptide" evidence="2">
    <location>
        <begin position="1"/>
        <end position="28"/>
    </location>
</feature>
<accession>A0A3D8P4A8</accession>
<comment type="caution">
    <text evidence="4">The sequence shown here is derived from an EMBL/GenBank/DDBJ whole genome shotgun (WGS) entry which is preliminary data.</text>
</comment>
<feature type="chain" id="PRO_5038841290" description="Copper amine oxidase-like N-terminal domain-containing protein" evidence="2">
    <location>
        <begin position="29"/>
        <end position="524"/>
    </location>
</feature>
<organism evidence="4 5">
    <name type="scientific">Ammonifex thiophilus</name>
    <dbReference type="NCBI Taxonomy" id="444093"/>
    <lineage>
        <taxon>Bacteria</taxon>
        <taxon>Bacillati</taxon>
        <taxon>Bacillota</taxon>
        <taxon>Clostridia</taxon>
        <taxon>Thermoanaerobacterales</taxon>
        <taxon>Thermoanaerobacteraceae</taxon>
        <taxon>Ammonifex</taxon>
    </lineage>
</organism>